<dbReference type="PANTHER" id="PTHR39324">
    <property type="entry name" value="CALCIUM DODECIN"/>
    <property type="match status" value="1"/>
</dbReference>
<dbReference type="Proteomes" id="UP000519023">
    <property type="component" value="Unassembled WGS sequence"/>
</dbReference>
<organism evidence="1 2">
    <name type="scientific">Sphingobium psychrophilum</name>
    <dbReference type="NCBI Taxonomy" id="2728834"/>
    <lineage>
        <taxon>Bacteria</taxon>
        <taxon>Pseudomonadati</taxon>
        <taxon>Pseudomonadota</taxon>
        <taxon>Alphaproteobacteria</taxon>
        <taxon>Sphingomonadales</taxon>
        <taxon>Sphingomonadaceae</taxon>
        <taxon>Sphingobium</taxon>
    </lineage>
</organism>
<dbReference type="SUPFAM" id="SSF89807">
    <property type="entry name" value="Dodecin-like"/>
    <property type="match status" value="1"/>
</dbReference>
<dbReference type="NCBIfam" id="NF043052">
    <property type="entry name" value="DodecBact"/>
    <property type="match status" value="1"/>
</dbReference>
<dbReference type="EMBL" id="JABBFV010000016">
    <property type="protein sequence ID" value="NML12125.1"/>
    <property type="molecule type" value="Genomic_DNA"/>
</dbReference>
<dbReference type="InterPro" id="IPR050049">
    <property type="entry name" value="Dodecin_bact"/>
</dbReference>
<comment type="caution">
    <text evidence="1">The sequence shown here is derived from an EMBL/GenBank/DDBJ whole genome shotgun (WGS) entry which is preliminary data.</text>
</comment>
<dbReference type="AlphaFoldDB" id="A0A7X9WYD4"/>
<evidence type="ECO:0000313" key="2">
    <source>
        <dbReference type="Proteomes" id="UP000519023"/>
    </source>
</evidence>
<dbReference type="InterPro" id="IPR036694">
    <property type="entry name" value="Dodecin-like_sf"/>
</dbReference>
<accession>A0A7X9WYD4</accession>
<evidence type="ECO:0000313" key="1">
    <source>
        <dbReference type="EMBL" id="NML12125.1"/>
    </source>
</evidence>
<dbReference type="Pfam" id="PF07311">
    <property type="entry name" value="Dodecin"/>
    <property type="match status" value="1"/>
</dbReference>
<dbReference type="RefSeq" id="WP_169574529.1">
    <property type="nucleotide sequence ID" value="NZ_JABBFV010000016.1"/>
</dbReference>
<dbReference type="Gene3D" id="3.30.1660.10">
    <property type="entry name" value="Flavin-binding protein dodecin"/>
    <property type="match status" value="1"/>
</dbReference>
<sequence length="74" mass="8093">MSDHVYRIIEIVGSSTSSVDDAIKTAIARASETLHGLRWFELVQTRGHIEDGQIQHFQVTLKVGFVVDPANGSG</sequence>
<name>A0A7X9WYD4_9SPHN</name>
<dbReference type="PANTHER" id="PTHR39324:SF1">
    <property type="entry name" value="CALCIUM DODECIN"/>
    <property type="match status" value="1"/>
</dbReference>
<protein>
    <submittedName>
        <fullName evidence="1">Dodecin domain-containing protein</fullName>
    </submittedName>
</protein>
<reference evidence="1 2" key="1">
    <citation type="submission" date="2020-04" db="EMBL/GenBank/DDBJ databases">
        <title>Sphingobium sp. AR-3-1 isolated from Arctic soil.</title>
        <authorList>
            <person name="Dahal R.H."/>
            <person name="Chaudhary D.K."/>
        </authorList>
    </citation>
    <scope>NUCLEOTIDE SEQUENCE [LARGE SCALE GENOMIC DNA]</scope>
    <source>
        <strain evidence="1 2">AR-3-1</strain>
    </source>
</reference>
<dbReference type="InterPro" id="IPR025543">
    <property type="entry name" value="Dodecin-like"/>
</dbReference>
<gene>
    <name evidence="1" type="ORF">HHL08_18570</name>
</gene>
<keyword evidence="2" id="KW-1185">Reference proteome</keyword>
<dbReference type="InterPro" id="IPR009923">
    <property type="entry name" value="Dodecin"/>
</dbReference>
<proteinExistence type="predicted"/>